<comment type="pathway">
    <text evidence="1 12">Amino-acid biosynthesis; L-lysine biosynthesis via DAP pathway; DL-2,6-diaminopimelate from (S)-tetrahydrodipicolinate: step 1/1.</text>
</comment>
<keyword evidence="9 12" id="KW-0560">Oxidoreductase</keyword>
<reference evidence="16" key="2">
    <citation type="journal article" date="2021" name="PeerJ">
        <title>Extensive microbial diversity within the chicken gut microbiome revealed by metagenomics and culture.</title>
        <authorList>
            <person name="Gilroy R."/>
            <person name="Ravi A."/>
            <person name="Getino M."/>
            <person name="Pursley I."/>
            <person name="Horton D.L."/>
            <person name="Alikhan N.F."/>
            <person name="Baker D."/>
            <person name="Gharbi K."/>
            <person name="Hall N."/>
            <person name="Watson M."/>
            <person name="Adriaenssens E.M."/>
            <person name="Foster-Nyarko E."/>
            <person name="Jarju S."/>
            <person name="Secka A."/>
            <person name="Antonio M."/>
            <person name="Oren A."/>
            <person name="Chaudhuri R.R."/>
            <person name="La Ragione R."/>
            <person name="Hildebrand F."/>
            <person name="Pallen M.J."/>
        </authorList>
    </citation>
    <scope>NUCLEOTIDE SEQUENCE</scope>
    <source>
        <strain evidence="16">ChiSjej1B19-7085</strain>
    </source>
</reference>
<accession>A0A9D1DQQ6</accession>
<reference evidence="16" key="1">
    <citation type="submission" date="2020-10" db="EMBL/GenBank/DDBJ databases">
        <authorList>
            <person name="Gilroy R."/>
        </authorList>
    </citation>
    <scope>NUCLEOTIDE SEQUENCE</scope>
    <source>
        <strain evidence="16">ChiSjej1B19-7085</strain>
    </source>
</reference>
<evidence type="ECO:0000259" key="14">
    <source>
        <dbReference type="Pfam" id="PF01408"/>
    </source>
</evidence>
<sequence length="329" mass="35927">MNEKIKVGIVGYGNIGRGAELAVLQSEDMELVGVFTRRDPSSVKTVTPGIKVYSLSDAASMKDKVDVMILCSGSATDLPEMGPELAAMFNTVDSFDTHARIPEYFAAMDKAAKESGKLALISIGWDPGLFSLNRLYGEAFLPQGSHYTFWGCGVSQGHSDALRRIPGVKNAIQYTVPVESAMEAVRSGSEPELTTREKHTRECYVVAEEGADKAEIERQIKTMPNYFSDYDTTVTFITEEELKRDHSKMPHGGFVIRTGKTNHGANSHVMEFSLKLDSNAEFTASVLVSYARAIARLAKKGETGARTIFDIAPALLSTKSPEELRASLL</sequence>
<keyword evidence="6 12" id="KW-0028">Amino-acid biosynthesis</keyword>
<evidence type="ECO:0000313" key="17">
    <source>
        <dbReference type="Proteomes" id="UP000886785"/>
    </source>
</evidence>
<dbReference type="NCBIfam" id="TIGR01921">
    <property type="entry name" value="DAP-DH"/>
    <property type="match status" value="1"/>
</dbReference>
<keyword evidence="13" id="KW-0547">Nucleotide-binding</keyword>
<evidence type="ECO:0000256" key="3">
    <source>
        <dbReference type="ARBA" id="ARBA00011738"/>
    </source>
</evidence>
<dbReference type="SUPFAM" id="SSF55347">
    <property type="entry name" value="Glyceraldehyde-3-phosphate dehydrogenase-like, C-terminal domain"/>
    <property type="match status" value="1"/>
</dbReference>
<dbReference type="CDD" id="cd02270">
    <property type="entry name" value="meso-DAPDH_N"/>
    <property type="match status" value="1"/>
</dbReference>
<feature type="domain" description="Gfo/Idh/MocA-like oxidoreductase N-terminal" evidence="14">
    <location>
        <begin position="5"/>
        <end position="76"/>
    </location>
</feature>
<comment type="caution">
    <text evidence="16">The sequence shown here is derived from an EMBL/GenBank/DDBJ whole genome shotgun (WGS) entry which is preliminary data.</text>
</comment>
<evidence type="ECO:0000256" key="2">
    <source>
        <dbReference type="ARBA" id="ARBA00007442"/>
    </source>
</evidence>
<evidence type="ECO:0000256" key="8">
    <source>
        <dbReference type="ARBA" id="ARBA00022915"/>
    </source>
</evidence>
<keyword evidence="10 12" id="KW-0457">Lysine biosynthesis</keyword>
<feature type="binding site" evidence="13">
    <location>
        <position position="251"/>
    </location>
    <ligand>
        <name>substrate</name>
    </ligand>
</feature>
<dbReference type="Proteomes" id="UP000886785">
    <property type="component" value="Unassembled WGS sequence"/>
</dbReference>
<dbReference type="InterPro" id="IPR000683">
    <property type="entry name" value="Gfo/Idh/MocA-like_OxRdtase_N"/>
</dbReference>
<proteinExistence type="inferred from homology"/>
<dbReference type="GO" id="GO:0009089">
    <property type="term" value="P:lysine biosynthetic process via diaminopimelate"/>
    <property type="evidence" value="ECO:0007669"/>
    <property type="project" value="UniProtKB-UniRule"/>
</dbReference>
<evidence type="ECO:0000256" key="11">
    <source>
        <dbReference type="ARBA" id="ARBA00052023"/>
    </source>
</evidence>
<dbReference type="Pfam" id="PF01408">
    <property type="entry name" value="GFO_IDH_MocA"/>
    <property type="match status" value="1"/>
</dbReference>
<gene>
    <name evidence="16" type="ORF">IAA54_06515</name>
</gene>
<keyword evidence="8 12" id="KW-0220">Diaminopimelate biosynthesis</keyword>
<dbReference type="GO" id="GO:0000166">
    <property type="term" value="F:nucleotide binding"/>
    <property type="evidence" value="ECO:0007669"/>
    <property type="project" value="UniProtKB-KW"/>
</dbReference>
<feature type="binding site" evidence="13">
    <location>
        <position position="175"/>
    </location>
    <ligand>
        <name>substrate</name>
    </ligand>
</feature>
<dbReference type="Pfam" id="PF16654">
    <property type="entry name" value="DAPDH_C"/>
    <property type="match status" value="1"/>
</dbReference>
<dbReference type="SUPFAM" id="SSF51735">
    <property type="entry name" value="NAD(P)-binding Rossmann-fold domains"/>
    <property type="match status" value="1"/>
</dbReference>
<feature type="binding site" evidence="13">
    <location>
        <position position="201"/>
    </location>
    <ligand>
        <name>substrate</name>
    </ligand>
</feature>
<name>A0A9D1DQQ6_9FIRM</name>
<dbReference type="PIRSF" id="PIRSF025648">
    <property type="entry name" value="DDH"/>
    <property type="match status" value="1"/>
</dbReference>
<evidence type="ECO:0000256" key="9">
    <source>
        <dbReference type="ARBA" id="ARBA00023002"/>
    </source>
</evidence>
<comment type="similarity">
    <text evidence="2 12">Belongs to the diaminopimelate dehydrogenase family.</text>
</comment>
<dbReference type="Gene3D" id="3.40.50.720">
    <property type="entry name" value="NAD(P)-binding Rossmann-like Domain"/>
    <property type="match status" value="1"/>
</dbReference>
<dbReference type="AlphaFoldDB" id="A0A9D1DQQ6"/>
<evidence type="ECO:0000256" key="7">
    <source>
        <dbReference type="ARBA" id="ARBA00022857"/>
    </source>
</evidence>
<organism evidence="16 17">
    <name type="scientific">Candidatus Gallacutalibacter pullicola</name>
    <dbReference type="NCBI Taxonomy" id="2840830"/>
    <lineage>
        <taxon>Bacteria</taxon>
        <taxon>Bacillati</taxon>
        <taxon>Bacillota</taxon>
        <taxon>Clostridia</taxon>
        <taxon>Eubacteriales</taxon>
        <taxon>Candidatus Gallacutalibacter</taxon>
    </lineage>
</organism>
<keyword evidence="7 12" id="KW-0521">NADP</keyword>
<dbReference type="Gene3D" id="3.30.360.10">
    <property type="entry name" value="Dihydrodipicolinate Reductase, domain 2"/>
    <property type="match status" value="1"/>
</dbReference>
<feature type="binding site" evidence="13">
    <location>
        <begin position="94"/>
        <end position="96"/>
    </location>
    <ligand>
        <name>NADP(+)</name>
        <dbReference type="ChEBI" id="CHEBI:58349"/>
    </ligand>
</feature>
<evidence type="ECO:0000313" key="16">
    <source>
        <dbReference type="EMBL" id="HIR57303.1"/>
    </source>
</evidence>
<evidence type="ECO:0000256" key="5">
    <source>
        <dbReference type="ARBA" id="ARBA00021654"/>
    </source>
</evidence>
<feature type="binding site" evidence="13">
    <location>
        <position position="279"/>
    </location>
    <ligand>
        <name>substrate</name>
    </ligand>
</feature>
<protein>
    <recommendedName>
        <fullName evidence="5 12">Meso-diaminopimelate D-dehydrogenase</fullName>
        <shortName evidence="12">DAPDH</shortName>
        <shortName evidence="12">Meso-DAP dehydrogenase</shortName>
        <ecNumber evidence="4 12">1.4.1.16</ecNumber>
    </recommendedName>
</protein>
<evidence type="ECO:0000256" key="1">
    <source>
        <dbReference type="ARBA" id="ARBA00004896"/>
    </source>
</evidence>
<comment type="subunit">
    <text evidence="3 12">Homodimer.</text>
</comment>
<evidence type="ECO:0000256" key="4">
    <source>
        <dbReference type="ARBA" id="ARBA00012080"/>
    </source>
</evidence>
<evidence type="ECO:0000256" key="10">
    <source>
        <dbReference type="ARBA" id="ARBA00023154"/>
    </source>
</evidence>
<feature type="binding site" evidence="13">
    <location>
        <position position="150"/>
    </location>
    <ligand>
        <name>substrate</name>
    </ligand>
</feature>
<evidence type="ECO:0000256" key="13">
    <source>
        <dbReference type="PIRSR" id="PIRSR025648-1"/>
    </source>
</evidence>
<evidence type="ECO:0000259" key="15">
    <source>
        <dbReference type="Pfam" id="PF16654"/>
    </source>
</evidence>
<dbReference type="InterPro" id="IPR036291">
    <property type="entry name" value="NAD(P)-bd_dom_sf"/>
</dbReference>
<dbReference type="EMBL" id="DVHF01000076">
    <property type="protein sequence ID" value="HIR57303.1"/>
    <property type="molecule type" value="Genomic_DNA"/>
</dbReference>
<comment type="function">
    <text evidence="12">Catalyzes the reversible NADPH-dependent reductive amination of L-2-amino-6-oxopimelate, the acyclic form of L-tetrahydrodipicolinate, to generate the meso compound, D,L-2,6-diaminopimelate.</text>
</comment>
<comment type="catalytic activity">
    <reaction evidence="11 12">
        <text>meso-2,6-diaminopimelate + NADP(+) + H2O = (S)-2-amino-6-oxoheptanedioate + NH4(+) + NADPH + H(+)</text>
        <dbReference type="Rhea" id="RHEA:13561"/>
        <dbReference type="ChEBI" id="CHEBI:15377"/>
        <dbReference type="ChEBI" id="CHEBI:15378"/>
        <dbReference type="ChEBI" id="CHEBI:28938"/>
        <dbReference type="ChEBI" id="CHEBI:57783"/>
        <dbReference type="ChEBI" id="CHEBI:57791"/>
        <dbReference type="ChEBI" id="CHEBI:58349"/>
        <dbReference type="ChEBI" id="CHEBI:58556"/>
        <dbReference type="EC" id="1.4.1.16"/>
    </reaction>
</comment>
<dbReference type="GO" id="GO:0019877">
    <property type="term" value="P:diaminopimelate biosynthetic process"/>
    <property type="evidence" value="ECO:0007669"/>
    <property type="project" value="UniProtKB-UniRule"/>
</dbReference>
<evidence type="ECO:0000256" key="6">
    <source>
        <dbReference type="ARBA" id="ARBA00022605"/>
    </source>
</evidence>
<dbReference type="InterPro" id="IPR032094">
    <property type="entry name" value="Meso-DAP_DH_C"/>
</dbReference>
<feature type="binding site" evidence="13">
    <location>
        <begin position="71"/>
        <end position="74"/>
    </location>
    <ligand>
        <name>NADP(+)</name>
        <dbReference type="ChEBI" id="CHEBI:58349"/>
    </ligand>
</feature>
<feature type="domain" description="Meso-diaminopimelate D-dehydrogenase C-terminal" evidence="15">
    <location>
        <begin position="124"/>
        <end position="278"/>
    </location>
</feature>
<evidence type="ECO:0000256" key="12">
    <source>
        <dbReference type="PIRNR" id="PIRNR025648"/>
    </source>
</evidence>
<dbReference type="GO" id="GO:0047850">
    <property type="term" value="F:diaminopimelate dehydrogenase activity"/>
    <property type="evidence" value="ECO:0007669"/>
    <property type="project" value="UniProtKB-UniRule"/>
</dbReference>
<dbReference type="EC" id="1.4.1.16" evidence="4 12"/>
<feature type="binding site" evidence="13">
    <location>
        <begin position="12"/>
        <end position="15"/>
    </location>
    <ligand>
        <name>NADP(+)</name>
        <dbReference type="ChEBI" id="CHEBI:58349"/>
    </ligand>
</feature>
<feature type="binding site" evidence="13">
    <location>
        <begin position="36"/>
        <end position="38"/>
    </location>
    <ligand>
        <name>NADP(+)</name>
        <dbReference type="ChEBI" id="CHEBI:58349"/>
    </ligand>
</feature>
<dbReference type="InterPro" id="IPR010190">
    <property type="entry name" value="Diaminopimelate_DH_Ddh"/>
</dbReference>